<feature type="domain" description="Coenzyme PQQ synthesis protein F C-terminal lobe" evidence="3">
    <location>
        <begin position="3"/>
        <end position="125"/>
    </location>
</feature>
<evidence type="ECO:0000256" key="2">
    <source>
        <dbReference type="SAM" id="MobiDB-lite"/>
    </source>
</evidence>
<protein>
    <recommendedName>
        <fullName evidence="7">Pyrroloquinoline quinone biosynthesis protein F</fullName>
    </recommendedName>
</protein>
<organism evidence="5 6">
    <name type="scientific">Pseudomonas lalucatii</name>
    <dbReference type="NCBI Taxonomy" id="1424203"/>
    <lineage>
        <taxon>Bacteria</taxon>
        <taxon>Pseudomonadati</taxon>
        <taxon>Pseudomonadota</taxon>
        <taxon>Gammaproteobacteria</taxon>
        <taxon>Pseudomonadales</taxon>
        <taxon>Pseudomonadaceae</taxon>
        <taxon>Pseudomonas</taxon>
    </lineage>
</organism>
<evidence type="ECO:0000256" key="1">
    <source>
        <dbReference type="ARBA" id="ARBA00022723"/>
    </source>
</evidence>
<evidence type="ECO:0000313" key="5">
    <source>
        <dbReference type="EMBL" id="MBS7663125.1"/>
    </source>
</evidence>
<reference evidence="5 6" key="1">
    <citation type="journal article" date="2021" name="Syst. Appl. Microbiol.">
        <title>Pseudomonas lalucatii sp. nov. isolated from Vallgornera, a karstic cave in Mallorca, Western Mediterranean.</title>
        <authorList>
            <person name="Busquets A."/>
            <person name="Mulet M."/>
            <person name="Gomila M."/>
            <person name="Garcia-Valdes E."/>
        </authorList>
    </citation>
    <scope>NUCLEOTIDE SEQUENCE [LARGE SCALE GENOMIC DNA]</scope>
    <source>
        <strain evidence="5 6">R1b54</strain>
    </source>
</reference>
<dbReference type="Proteomes" id="UP001196601">
    <property type="component" value="Unassembled WGS sequence"/>
</dbReference>
<keyword evidence="1" id="KW-0479">Metal-binding</keyword>
<sequence length="366" mass="39228">MLRFAAAQAPAALLAYGQERLRGVQADAQQVGVMLRLAVEGDGVQLTLEGGSELVPRVLAQALARLCAAPQEAWPEPGAGTAAQMPLRQLLGRLPELFAESRPAPQPPSPARVPEIYRQARLEGLGMGFAARERQALERQFAGTRVLPPAAPLAPPEPGRYWRDAAIAGEESALLLFCPQPAADAATEAAWRLLAQLYQGPFFRRLRGELQLGYALFCGFRQVQRRRGILFAVQSPQASAPELIGHIEAFLAAQGERLALLAEPELRAACGEAARQLGEQAASVSGMPSSAGSSTWPACRWPMARPCSGCWAASSGPRCCTLMTPCARRGAVGACWPAARQANRAARRRPEHPRRLGAVKPRHPPA</sequence>
<evidence type="ECO:0008006" key="7">
    <source>
        <dbReference type="Google" id="ProtNLM"/>
    </source>
</evidence>
<dbReference type="RefSeq" id="WP_213640535.1">
    <property type="nucleotide sequence ID" value="NZ_JADPMV010000002.1"/>
</dbReference>
<evidence type="ECO:0000259" key="3">
    <source>
        <dbReference type="Pfam" id="PF22455"/>
    </source>
</evidence>
<keyword evidence="6" id="KW-1185">Reference proteome</keyword>
<evidence type="ECO:0000259" key="4">
    <source>
        <dbReference type="Pfam" id="PF22456"/>
    </source>
</evidence>
<feature type="compositionally biased region" description="Basic residues" evidence="2">
    <location>
        <begin position="345"/>
        <end position="366"/>
    </location>
</feature>
<dbReference type="SUPFAM" id="SSF63411">
    <property type="entry name" value="LuxS/MPP-like metallohydrolase"/>
    <property type="match status" value="1"/>
</dbReference>
<dbReference type="InterPro" id="IPR054733">
    <property type="entry name" value="PqqF_C_3"/>
</dbReference>
<dbReference type="InterPro" id="IPR011249">
    <property type="entry name" value="Metalloenz_LuxS/M16"/>
</dbReference>
<feature type="region of interest" description="Disordered" evidence="2">
    <location>
        <begin position="342"/>
        <end position="366"/>
    </location>
</feature>
<dbReference type="Pfam" id="PF22456">
    <property type="entry name" value="PqqF-like_C_4"/>
    <property type="match status" value="1"/>
</dbReference>
<gene>
    <name evidence="5" type="ORF">I0D00_14405</name>
</gene>
<evidence type="ECO:0000313" key="6">
    <source>
        <dbReference type="Proteomes" id="UP001196601"/>
    </source>
</evidence>
<dbReference type="InterPro" id="IPR054734">
    <property type="entry name" value="PqqF-like_C_4"/>
</dbReference>
<dbReference type="EMBL" id="JADPMV010000002">
    <property type="protein sequence ID" value="MBS7663125.1"/>
    <property type="molecule type" value="Genomic_DNA"/>
</dbReference>
<proteinExistence type="predicted"/>
<accession>A0ABS5Q3I7</accession>
<dbReference type="Gene3D" id="3.30.830.10">
    <property type="entry name" value="Metalloenzyme, LuxS/M16 peptidase-like"/>
    <property type="match status" value="1"/>
</dbReference>
<comment type="caution">
    <text evidence="5">The sequence shown here is derived from an EMBL/GenBank/DDBJ whole genome shotgun (WGS) entry which is preliminary data.</text>
</comment>
<name>A0ABS5Q3I7_9PSED</name>
<dbReference type="Pfam" id="PF22455">
    <property type="entry name" value="PqqF_C_3"/>
    <property type="match status" value="1"/>
</dbReference>
<feature type="domain" description="Coenzyme PQQ synthesis protein F-like C-terminal lobe" evidence="4">
    <location>
        <begin position="193"/>
        <end position="285"/>
    </location>
</feature>